<dbReference type="EMBL" id="JAATLK010000001">
    <property type="protein sequence ID" value="NIZ46626.1"/>
    <property type="molecule type" value="Genomic_DNA"/>
</dbReference>
<dbReference type="RefSeq" id="WP_167703080.1">
    <property type="nucleotide sequence ID" value="NZ_CP118168.1"/>
</dbReference>
<organism evidence="2 3">
    <name type="scientific">Entomospira nematocerorum</name>
    <dbReference type="NCBI Taxonomy" id="2719987"/>
    <lineage>
        <taxon>Bacteria</taxon>
        <taxon>Pseudomonadati</taxon>
        <taxon>Spirochaetota</taxon>
        <taxon>Spirochaetia</taxon>
        <taxon>Spirochaetales</taxon>
        <taxon>Spirochaetaceae</taxon>
        <taxon>Entomospira</taxon>
    </lineage>
</organism>
<evidence type="ECO:0000313" key="3">
    <source>
        <dbReference type="Proteomes" id="UP000752013"/>
    </source>
</evidence>
<feature type="signal peptide" evidence="1">
    <location>
        <begin position="1"/>
        <end position="19"/>
    </location>
</feature>
<keyword evidence="1" id="KW-0732">Signal</keyword>
<dbReference type="Proteomes" id="UP000752013">
    <property type="component" value="Unassembled WGS sequence"/>
</dbReference>
<evidence type="ECO:0000313" key="2">
    <source>
        <dbReference type="EMBL" id="NIZ46626.1"/>
    </source>
</evidence>
<name>A0A968GGB7_9SPIO</name>
<comment type="caution">
    <text evidence="2">The sequence shown here is derived from an EMBL/GenBank/DDBJ whole genome shotgun (WGS) entry which is preliminary data.</text>
</comment>
<dbReference type="AlphaFoldDB" id="A0A968GGB7"/>
<keyword evidence="3" id="KW-1185">Reference proteome</keyword>
<gene>
    <name evidence="2" type="ORF">HCT46_01620</name>
</gene>
<protein>
    <submittedName>
        <fullName evidence="2">Uncharacterized protein</fullName>
    </submittedName>
</protein>
<dbReference type="SUPFAM" id="SSF69304">
    <property type="entry name" value="Tricorn protease N-terminal domain"/>
    <property type="match status" value="1"/>
</dbReference>
<proteinExistence type="predicted"/>
<feature type="chain" id="PRO_5036778727" evidence="1">
    <location>
        <begin position="20"/>
        <end position="316"/>
    </location>
</feature>
<reference evidence="2" key="1">
    <citation type="submission" date="2020-03" db="EMBL/GenBank/DDBJ databases">
        <title>Spirochaetal bacteria isolated from arthropods constitute a novel genus Entomospira genus novum within the order Spirochaetales.</title>
        <authorList>
            <person name="Grana-Miraglia L."/>
            <person name="Sikutova S."/>
            <person name="Fingerle V."/>
            <person name="Sing A."/>
            <person name="Castillo-Ramirez S."/>
            <person name="Margos G."/>
            <person name="Rudolf I."/>
        </authorList>
    </citation>
    <scope>NUCLEOTIDE SEQUENCE</scope>
    <source>
        <strain evidence="2">BR208</strain>
    </source>
</reference>
<sequence>MFKRFVLLGMIFSSLSSLSAWYVVAQLPQEIVVYTLQGEAIIRIYPSQSKIVRTEYSEGNPIRDTVEYRSLPPLPWFYTSSGTFYAFTPQGKLRFYYTLDNYDEYTVAFSSDDIEQVIDDQTLLVHSRSNELSLWKRAFAEEVRQKISLIDLDSSRYIKVTDMIAVSRENRLDYYTNPALGLVSSQLTYYTSIYKLSSDKQQSLYSFDGGNLFHDAYHNRIYFFRNQQLYMLDISQMKEHETPFSFNNIFRTVAGRWQIPEILIFPSGQVLIWQRIGNNREGLAQLALYDAYTGAEVQVWQYIGDQGRLTLIEESV</sequence>
<accession>A0A968GGB7</accession>
<evidence type="ECO:0000256" key="1">
    <source>
        <dbReference type="SAM" id="SignalP"/>
    </source>
</evidence>